<feature type="transmembrane region" description="Helical" evidence="1">
    <location>
        <begin position="38"/>
        <end position="56"/>
    </location>
</feature>
<protein>
    <submittedName>
        <fullName evidence="2">Uncharacterized protein</fullName>
    </submittedName>
</protein>
<dbReference type="EMBL" id="JAVIDA010000005">
    <property type="protein sequence ID" value="MDQ9070888.1"/>
    <property type="molecule type" value="Genomic_DNA"/>
</dbReference>
<sequence length="123" mass="14460">MLKFWYSEHCTRQIKLLLCLITCAVIYISSLTAKLEPFFVVISLAIGFITHLIYIYQDKLSTDNPYKQGIKILNYVFPIFALISLFSIWNNENKVYWAIQAFGFMLLGLFIVSIYQNRAKRFQ</sequence>
<keyword evidence="1" id="KW-0812">Transmembrane</keyword>
<evidence type="ECO:0000313" key="3">
    <source>
        <dbReference type="Proteomes" id="UP001243195"/>
    </source>
</evidence>
<dbReference type="RefSeq" id="WP_308955412.1">
    <property type="nucleotide sequence ID" value="NZ_JAVICY010000004.1"/>
</dbReference>
<keyword evidence="1" id="KW-0472">Membrane</keyword>
<gene>
    <name evidence="2" type="ORF">RFH51_05355</name>
</gene>
<comment type="caution">
    <text evidence="2">The sequence shown here is derived from an EMBL/GenBank/DDBJ whole genome shotgun (WGS) entry which is preliminary data.</text>
</comment>
<feature type="transmembrane region" description="Helical" evidence="1">
    <location>
        <begin position="72"/>
        <end position="89"/>
    </location>
</feature>
<proteinExistence type="predicted"/>
<dbReference type="AlphaFoldDB" id="A0AAW8JHZ7"/>
<dbReference type="Proteomes" id="UP001243195">
    <property type="component" value="Unassembled WGS sequence"/>
</dbReference>
<feature type="transmembrane region" description="Helical" evidence="1">
    <location>
        <begin position="95"/>
        <end position="115"/>
    </location>
</feature>
<organism evidence="2 3">
    <name type="scientific">Acinetobacter gerneri</name>
    <dbReference type="NCBI Taxonomy" id="202952"/>
    <lineage>
        <taxon>Bacteria</taxon>
        <taxon>Pseudomonadati</taxon>
        <taxon>Pseudomonadota</taxon>
        <taxon>Gammaproteobacteria</taxon>
        <taxon>Moraxellales</taxon>
        <taxon>Moraxellaceae</taxon>
        <taxon>Acinetobacter</taxon>
    </lineage>
</organism>
<accession>A0AAW8JHZ7</accession>
<name>A0AAW8JHZ7_9GAMM</name>
<evidence type="ECO:0000313" key="2">
    <source>
        <dbReference type="EMBL" id="MDQ9070888.1"/>
    </source>
</evidence>
<reference evidence="2" key="1">
    <citation type="submission" date="2023-08" db="EMBL/GenBank/DDBJ databases">
        <title>Emergence of clinically-relevant ST2 carbapenem-resistant Acinetobacter baumannii strains in hospital sewages in Zhejiang, East of China.</title>
        <authorList>
            <person name="Kaichao C."/>
            <person name="Zhang R."/>
        </authorList>
    </citation>
    <scope>NUCLEOTIDE SEQUENCE</scope>
    <source>
        <strain evidence="2">M-SY-60</strain>
    </source>
</reference>
<evidence type="ECO:0000256" key="1">
    <source>
        <dbReference type="SAM" id="Phobius"/>
    </source>
</evidence>
<keyword evidence="1" id="KW-1133">Transmembrane helix</keyword>
<feature type="transmembrane region" description="Helical" evidence="1">
    <location>
        <begin position="12"/>
        <end position="32"/>
    </location>
</feature>